<dbReference type="InterPro" id="IPR013103">
    <property type="entry name" value="RVT_2"/>
</dbReference>
<dbReference type="Pfam" id="PF14244">
    <property type="entry name" value="Retrotran_gag_3"/>
    <property type="match status" value="1"/>
</dbReference>
<evidence type="ECO:0000313" key="5">
    <source>
        <dbReference type="Proteomes" id="UP000694251"/>
    </source>
</evidence>
<dbReference type="Pfam" id="PF07727">
    <property type="entry name" value="RVT_2"/>
    <property type="match status" value="1"/>
</dbReference>
<dbReference type="InterPro" id="IPR029472">
    <property type="entry name" value="Copia-like_N"/>
</dbReference>
<dbReference type="OrthoDB" id="1408296at2759"/>
<feature type="domain" description="Retrotransposon Copia-like N-terminal" evidence="3">
    <location>
        <begin position="19"/>
        <end position="67"/>
    </location>
</feature>
<gene>
    <name evidence="4" type="ORF">ISN44_As06g035140</name>
</gene>
<evidence type="ECO:0000259" key="1">
    <source>
        <dbReference type="Pfam" id="PF07727"/>
    </source>
</evidence>
<feature type="domain" description="Reverse transcriptase Ty1/copia-type" evidence="1">
    <location>
        <begin position="686"/>
        <end position="896"/>
    </location>
</feature>
<keyword evidence="4" id="KW-0695">RNA-directed DNA polymerase</keyword>
<keyword evidence="4" id="KW-0548">Nucleotidyltransferase</keyword>
<evidence type="ECO:0000259" key="2">
    <source>
        <dbReference type="Pfam" id="PF13976"/>
    </source>
</evidence>
<feature type="domain" description="GAG-pre-integrase" evidence="2">
    <location>
        <begin position="481"/>
        <end position="530"/>
    </location>
</feature>
<evidence type="ECO:0000313" key="4">
    <source>
        <dbReference type="EMBL" id="KAG7599329.1"/>
    </source>
</evidence>
<dbReference type="PANTHER" id="PTHR11439">
    <property type="entry name" value="GAG-POL-RELATED RETROTRANSPOSON"/>
    <property type="match status" value="1"/>
</dbReference>
<dbReference type="Proteomes" id="UP000694251">
    <property type="component" value="Chromosome 6"/>
</dbReference>
<reference evidence="4 5" key="1">
    <citation type="submission" date="2020-12" db="EMBL/GenBank/DDBJ databases">
        <title>Concerted genomic and epigenomic changes stabilize Arabidopsis allopolyploids.</title>
        <authorList>
            <person name="Chen Z."/>
        </authorList>
    </citation>
    <scope>NUCLEOTIDE SEQUENCE [LARGE SCALE GENOMIC DNA]</scope>
    <source>
        <strain evidence="4">As9502</strain>
        <tissue evidence="4">Leaf</tissue>
    </source>
</reference>
<organism evidence="4 5">
    <name type="scientific">Arabidopsis suecica</name>
    <name type="common">Swedish thale-cress</name>
    <name type="synonym">Cardaminopsis suecica</name>
    <dbReference type="NCBI Taxonomy" id="45249"/>
    <lineage>
        <taxon>Eukaryota</taxon>
        <taxon>Viridiplantae</taxon>
        <taxon>Streptophyta</taxon>
        <taxon>Embryophyta</taxon>
        <taxon>Tracheophyta</taxon>
        <taxon>Spermatophyta</taxon>
        <taxon>Magnoliopsida</taxon>
        <taxon>eudicotyledons</taxon>
        <taxon>Gunneridae</taxon>
        <taxon>Pentapetalae</taxon>
        <taxon>rosids</taxon>
        <taxon>malvids</taxon>
        <taxon>Brassicales</taxon>
        <taxon>Brassicaceae</taxon>
        <taxon>Camelineae</taxon>
        <taxon>Arabidopsis</taxon>
    </lineage>
</organism>
<keyword evidence="4" id="KW-0808">Transferase</keyword>
<protein>
    <submittedName>
        <fullName evidence="4">Reverse transcriptase RNA-dependent DNA polymerase</fullName>
    </submittedName>
</protein>
<dbReference type="PANTHER" id="PTHR11439:SF470">
    <property type="entry name" value="CYSTEINE-RICH RLK (RECEPTOR-LIKE PROTEIN KINASE) 8"/>
    <property type="match status" value="1"/>
</dbReference>
<dbReference type="AlphaFoldDB" id="A0A8T2CIM8"/>
<keyword evidence="5" id="KW-1185">Reference proteome</keyword>
<name>A0A8T2CIM8_ARASU</name>
<proteinExistence type="predicted"/>
<evidence type="ECO:0000259" key="3">
    <source>
        <dbReference type="Pfam" id="PF14244"/>
    </source>
</evidence>
<accession>A0A8T2CIM8</accession>
<comment type="caution">
    <text evidence="4">The sequence shown here is derived from an EMBL/GenBank/DDBJ whole genome shotgun (WGS) entry which is preliminary data.</text>
</comment>
<dbReference type="InterPro" id="IPR025724">
    <property type="entry name" value="GAG-pre-integrase_dom"/>
</dbReference>
<dbReference type="EMBL" id="JAEFBJ010000006">
    <property type="protein sequence ID" value="KAG7599329.1"/>
    <property type="molecule type" value="Genomic_DNA"/>
</dbReference>
<sequence length="1130" mass="127555">MSNQAATSSDPYANLLYLHAADNSSVNLVLDKLTGESNYHTWRRSIIKALNAKNKLGFINGSITKPPETHADYGAWTRCNDMVCTWITNSVSKDLGSSTVYFDDAHLLWLNLEGRFRQSNLSKIYSVQDQLDRLHQGSLDLNAYYTRLTTLWEELKNFEELPSCTCGNCTCGSNDRWLKLYERRNIVRFLMRLNESFTQTRRQILMMDPLPDFTKIYNFVSQDEQQRGLTTTPVPENPVFQASMGFQKSKNPQQQGRPRPLCTHCGLLGHTVARCYKLHGYPPGYKIPLPSGYQGDPSKAKFPQQNGVHMVYSQSPDQNVYFQSPDRQQQMFYVPNTQFQSPVPQNPVFYTGQSYIPSAGSQTGSFVTDGQSSNAHVVSTPQMTTHSVNMVVTQLNRQLQGSPYQVICPPQPASQHVGSISAQDTGASCHICCDLSMFSNTYRVEHTTITLPNNTTIYINTAGTDRTQAWTIGRGDQSNDLYLLNSPPPPDKDQHHLAFITASPELWHQRLGHPSISRIQSVSSNLNIPQKLSDFHLLLAFDQSLKDLQNFKLYDDFNFSTAENDPITDSNIVLEHTPAPTNTLNANAQSRDGMDNTLRPRRETRAPSYLSQYHCSLVSKEPSPSLHGTAHPLSSYLSYDKLSLEYRLFCFAIISEKEPKTFKEAVLLKQWLDAMNLELDALVSTSTWEICSLPDGKHAIGCKWVYKIKYKSDGSIERYKARLVAKGYTQQEGVDYIDTFSPVAKLSSVRLMLALSAIHNWSIDQMDVTNAFLHGDLEEEIYMHLPQGYTPRQGEILPEKPVCRLVKSLYGLKQASRQWFHKFSGVLLNNGFIQSFFDPTMFVKVTSGCFLALLVYVDDIMLVSNKGSAIVDIKQLLASEFKTKDLGQLRYFLGLEDTGVLLSDPSHYRKLIGKLVYLTVTRPDICFSVNKLSQYMSTPREPHLTAAHRILRYLKNDPGQGVFYPVTSSLTLRAFADADWSNCPESSRSISGYCVFLGDSLISWKSKKQDVVSRSSAEAEYRSMANATCELIWINSLLEDLQVPLNDTIVLYCDNEAALHIAKNSVYHERTKHITRDVHVVRERVASGFLKTLHIGTEHQIADLLTKPLTALQFNHLLSKIGLHHLYSPS</sequence>
<dbReference type="CDD" id="cd09272">
    <property type="entry name" value="RNase_HI_RT_Ty1"/>
    <property type="match status" value="1"/>
</dbReference>
<dbReference type="Pfam" id="PF13976">
    <property type="entry name" value="gag_pre-integrs"/>
    <property type="match status" value="1"/>
</dbReference>
<dbReference type="GO" id="GO:0003964">
    <property type="term" value="F:RNA-directed DNA polymerase activity"/>
    <property type="evidence" value="ECO:0007669"/>
    <property type="project" value="UniProtKB-KW"/>
</dbReference>